<organism evidence="2 3">
    <name type="scientific">Lachnellula arida</name>
    <dbReference type="NCBI Taxonomy" id="1316785"/>
    <lineage>
        <taxon>Eukaryota</taxon>
        <taxon>Fungi</taxon>
        <taxon>Dikarya</taxon>
        <taxon>Ascomycota</taxon>
        <taxon>Pezizomycotina</taxon>
        <taxon>Leotiomycetes</taxon>
        <taxon>Helotiales</taxon>
        <taxon>Lachnaceae</taxon>
        <taxon>Lachnellula</taxon>
    </lineage>
</organism>
<dbReference type="Proteomes" id="UP000469559">
    <property type="component" value="Unassembled WGS sequence"/>
</dbReference>
<dbReference type="CDD" id="cd09271">
    <property type="entry name" value="RNase_H2-C"/>
    <property type="match status" value="1"/>
</dbReference>
<dbReference type="GO" id="GO:0006401">
    <property type="term" value="P:RNA catabolic process"/>
    <property type="evidence" value="ECO:0007669"/>
    <property type="project" value="InterPro"/>
</dbReference>
<dbReference type="GO" id="GO:0032299">
    <property type="term" value="C:ribonuclease H2 complex"/>
    <property type="evidence" value="ECO:0007669"/>
    <property type="project" value="InterPro"/>
</dbReference>
<dbReference type="InterPro" id="IPR013924">
    <property type="entry name" value="RNase_H2_suC"/>
</dbReference>
<dbReference type="Gene3D" id="2.40.128.680">
    <property type="match status" value="1"/>
</dbReference>
<proteinExistence type="predicted"/>
<accession>A0A8T9B914</accession>
<reference evidence="2 3" key="1">
    <citation type="submission" date="2018-05" db="EMBL/GenBank/DDBJ databases">
        <title>Whole genome sequencing for identification of molecular markers to develop diagnostic detection tools for the regulated plant pathogen Lachnellula willkommii.</title>
        <authorList>
            <person name="Giroux E."/>
            <person name="Bilodeau G."/>
        </authorList>
    </citation>
    <scope>NUCLEOTIDE SEQUENCE [LARGE SCALE GENOMIC DNA]</scope>
    <source>
        <strain evidence="2 3">CBS 203.66</strain>
    </source>
</reference>
<name>A0A8T9B914_9HELO</name>
<evidence type="ECO:0000313" key="3">
    <source>
        <dbReference type="Proteomes" id="UP000469559"/>
    </source>
</evidence>
<evidence type="ECO:0000256" key="1">
    <source>
        <dbReference type="SAM" id="MobiDB-lite"/>
    </source>
</evidence>
<dbReference type="PANTHER" id="PTHR47204:SF1">
    <property type="entry name" value="RIBONUCLEASE H2 SUBUNIT C"/>
    <property type="match status" value="1"/>
</dbReference>
<feature type="compositionally biased region" description="Basic and acidic residues" evidence="1">
    <location>
        <begin position="155"/>
        <end position="165"/>
    </location>
</feature>
<dbReference type="PANTHER" id="PTHR47204">
    <property type="entry name" value="OS02G0168900 PROTEIN"/>
    <property type="match status" value="1"/>
</dbReference>
<protein>
    <submittedName>
        <fullName evidence="2">Uncharacterized protein</fullName>
    </submittedName>
</protein>
<dbReference type="AlphaFoldDB" id="A0A8T9B914"/>
<dbReference type="EMBL" id="QGMF01000356">
    <property type="protein sequence ID" value="TVY16524.1"/>
    <property type="molecule type" value="Genomic_DNA"/>
</dbReference>
<dbReference type="OrthoDB" id="6222486at2759"/>
<gene>
    <name evidence="2" type="ORF">LARI1_G005213</name>
</gene>
<comment type="caution">
    <text evidence="2">The sequence shown here is derived from an EMBL/GenBank/DDBJ whole genome shotgun (WGS) entry which is preliminary data.</text>
</comment>
<feature type="region of interest" description="Disordered" evidence="1">
    <location>
        <begin position="146"/>
        <end position="165"/>
    </location>
</feature>
<evidence type="ECO:0000313" key="2">
    <source>
        <dbReference type="EMBL" id="TVY16524.1"/>
    </source>
</evidence>
<sequence>MLAIQKSKSHKGKCIPNILPCRINHNGPVNASKRYWEPRTNIDNKTTSYFRGRKLHGKKLMIPKGYQGIVVSNTDRILPADAVVVDGDGTGDVDVNVEESPEVKVMEEQAGFGEVMVWGHEALPDGLADPYVRGVEEWVAFAGQIHSLSDDEGEEKEKEEGGNRE</sequence>
<keyword evidence="3" id="KW-1185">Reference proteome</keyword>
<dbReference type="Pfam" id="PF08615">
    <property type="entry name" value="RNase_H2_suC"/>
    <property type="match status" value="1"/>
</dbReference>